<dbReference type="PANTHER" id="PTHR43149">
    <property type="entry name" value="ENOYL-COA HYDRATASE"/>
    <property type="match status" value="1"/>
</dbReference>
<dbReference type="InterPro" id="IPR029045">
    <property type="entry name" value="ClpP/crotonase-like_dom_sf"/>
</dbReference>
<dbReference type="EMBL" id="JACIDK010000002">
    <property type="protein sequence ID" value="MBB3890727.1"/>
    <property type="molecule type" value="Genomic_DNA"/>
</dbReference>
<dbReference type="NCBIfam" id="NF005699">
    <property type="entry name" value="PRK07509.1"/>
    <property type="match status" value="1"/>
</dbReference>
<dbReference type="InterPro" id="IPR001753">
    <property type="entry name" value="Enoyl-CoA_hydra/iso"/>
</dbReference>
<evidence type="ECO:0000256" key="2">
    <source>
        <dbReference type="ARBA" id="ARBA00005254"/>
    </source>
</evidence>
<organism evidence="8 9">
    <name type="scientific">Phenylobacterium haematophilum</name>
    <dbReference type="NCBI Taxonomy" id="98513"/>
    <lineage>
        <taxon>Bacteria</taxon>
        <taxon>Pseudomonadati</taxon>
        <taxon>Pseudomonadota</taxon>
        <taxon>Alphaproteobacteria</taxon>
        <taxon>Caulobacterales</taxon>
        <taxon>Caulobacteraceae</taxon>
        <taxon>Phenylobacterium</taxon>
    </lineage>
</organism>
<keyword evidence="9" id="KW-1185">Reference proteome</keyword>
<protein>
    <submittedName>
        <fullName evidence="8">Enoyl-CoA hydratase/carnithine racemase</fullName>
    </submittedName>
</protein>
<reference evidence="8 9" key="1">
    <citation type="submission" date="2020-08" db="EMBL/GenBank/DDBJ databases">
        <title>Genomic Encyclopedia of Type Strains, Phase IV (KMG-IV): sequencing the most valuable type-strain genomes for metagenomic binning, comparative biology and taxonomic classification.</title>
        <authorList>
            <person name="Goeker M."/>
        </authorList>
    </citation>
    <scope>NUCLEOTIDE SEQUENCE [LARGE SCALE GENOMIC DNA]</scope>
    <source>
        <strain evidence="8 9">DSM 21793</strain>
    </source>
</reference>
<keyword evidence="5" id="KW-0413">Isomerase</keyword>
<keyword evidence="3" id="KW-0276">Fatty acid metabolism</keyword>
<evidence type="ECO:0000256" key="4">
    <source>
        <dbReference type="ARBA" id="ARBA00023098"/>
    </source>
</evidence>
<dbReference type="PANTHER" id="PTHR43149:SF1">
    <property type="entry name" value="DELTA(3,5)-DELTA(2,4)-DIENOYL-COA ISOMERASE, MITOCHONDRIAL"/>
    <property type="match status" value="1"/>
</dbReference>
<feature type="compositionally biased region" description="Polar residues" evidence="7">
    <location>
        <begin position="80"/>
        <end position="96"/>
    </location>
</feature>
<dbReference type="RefSeq" id="WP_183771083.1">
    <property type="nucleotide sequence ID" value="NZ_JACIDK010000002.1"/>
</dbReference>
<accession>A0A840A037</accession>
<dbReference type="AlphaFoldDB" id="A0A840A037"/>
<proteinExistence type="inferred from homology"/>
<dbReference type="Pfam" id="PF00378">
    <property type="entry name" value="ECH_1"/>
    <property type="match status" value="1"/>
</dbReference>
<comment type="caution">
    <text evidence="8">The sequence shown here is derived from an EMBL/GenBank/DDBJ whole genome shotgun (WGS) entry which is preliminary data.</text>
</comment>
<comment type="pathway">
    <text evidence="1">Lipid metabolism; fatty acid beta-oxidation.</text>
</comment>
<feature type="region of interest" description="Disordered" evidence="7">
    <location>
        <begin position="73"/>
        <end position="96"/>
    </location>
</feature>
<dbReference type="InterPro" id="IPR018376">
    <property type="entry name" value="Enoyl-CoA_hyd/isom_CS"/>
</dbReference>
<gene>
    <name evidence="8" type="ORF">GGQ61_001444</name>
</gene>
<dbReference type="InterPro" id="IPR014748">
    <property type="entry name" value="Enoyl-CoA_hydra_C"/>
</dbReference>
<keyword evidence="4" id="KW-0443">Lipid metabolism</keyword>
<dbReference type="Gene3D" id="1.10.12.10">
    <property type="entry name" value="Lyase 2-enoyl-coa Hydratase, Chain A, domain 2"/>
    <property type="match status" value="1"/>
</dbReference>
<dbReference type="SUPFAM" id="SSF52096">
    <property type="entry name" value="ClpP/crotonase"/>
    <property type="match status" value="1"/>
</dbReference>
<evidence type="ECO:0000313" key="9">
    <source>
        <dbReference type="Proteomes" id="UP000530564"/>
    </source>
</evidence>
<dbReference type="InterPro" id="IPR045002">
    <property type="entry name" value="Ech1-like"/>
</dbReference>
<dbReference type="Proteomes" id="UP000530564">
    <property type="component" value="Unassembled WGS sequence"/>
</dbReference>
<dbReference type="Gene3D" id="3.90.226.10">
    <property type="entry name" value="2-enoyl-CoA Hydratase, Chain A, domain 1"/>
    <property type="match status" value="1"/>
</dbReference>
<dbReference type="GO" id="GO:0006635">
    <property type="term" value="P:fatty acid beta-oxidation"/>
    <property type="evidence" value="ECO:0007669"/>
    <property type="project" value="UniProtKB-UniPathway"/>
</dbReference>
<comment type="similarity">
    <text evidence="2 6">Belongs to the enoyl-CoA hydratase/isomerase family.</text>
</comment>
<dbReference type="PROSITE" id="PS00166">
    <property type="entry name" value="ENOYL_COA_HYDRATASE"/>
    <property type="match status" value="1"/>
</dbReference>
<evidence type="ECO:0000256" key="3">
    <source>
        <dbReference type="ARBA" id="ARBA00022832"/>
    </source>
</evidence>
<evidence type="ECO:0000313" key="8">
    <source>
        <dbReference type="EMBL" id="MBB3890727.1"/>
    </source>
</evidence>
<dbReference type="GO" id="GO:0016853">
    <property type="term" value="F:isomerase activity"/>
    <property type="evidence" value="ECO:0007669"/>
    <property type="project" value="UniProtKB-KW"/>
</dbReference>
<evidence type="ECO:0000256" key="7">
    <source>
        <dbReference type="SAM" id="MobiDB-lite"/>
    </source>
</evidence>
<sequence length="272" mass="28882">MEERITVEISEGVADVRLVRTDKMNALDDAMFSALIETGERLKTEKGVRAIVLSGEGRAFCAGLDMGNFGKMASGERKGGQSSTGESLLTDNRTAGGSNRAQHAVMVWSEQVVPVIAAVHGVAFGGGFQLALGADLRFVTADTRMSVMEIKWGLVPDMAGMVLMRGLVRDDVARELTYTGRIFDGEEAARLGLATRVCADPRAEALALAAEIAGKSPTAIRAAKRLLDMVADADQHAILKAESVEQAALIGSPNQVEAVMSNMQKRAAVYAD</sequence>
<evidence type="ECO:0000256" key="1">
    <source>
        <dbReference type="ARBA" id="ARBA00005005"/>
    </source>
</evidence>
<evidence type="ECO:0000256" key="5">
    <source>
        <dbReference type="ARBA" id="ARBA00023235"/>
    </source>
</evidence>
<name>A0A840A037_9CAUL</name>
<dbReference type="UniPathway" id="UPA00659"/>
<dbReference type="CDD" id="cd06558">
    <property type="entry name" value="crotonase-like"/>
    <property type="match status" value="1"/>
</dbReference>
<evidence type="ECO:0000256" key="6">
    <source>
        <dbReference type="RuleBase" id="RU003707"/>
    </source>
</evidence>